<reference evidence="7" key="2">
    <citation type="submission" date="2025-04" db="UniProtKB">
        <authorList>
            <consortium name="RefSeq"/>
        </authorList>
    </citation>
    <scope>IDENTIFICATION</scope>
    <source>
        <strain evidence="7">Aabys</strain>
    </source>
</reference>
<dbReference type="GO" id="GO:0003676">
    <property type="term" value="F:nucleic acid binding"/>
    <property type="evidence" value="ECO:0007669"/>
    <property type="project" value="InterPro"/>
</dbReference>
<sequence length="501" mass="58675">MNCELCLCPIRRTKSYSIYEEFFDDKNRLVDVIEKYLQMEIRVTGYQSALLCQSCYTHLDDFHKFALLIKERQESLTNVNIPVIKLESSDEEEENEQSYNGYIRDSDVVVEFQAEGDDQRNGSKTTMQFGDDELLIPSSDFQNNSNYSAFEQMSWLSGEDSRSRTSSKAPVRKTPYKTHNPEDRSRIVEAANRGDDWSALASRLGVKYKTAYTWVSTSRKEMFLKSGKMSFNEDEIKTIILWIEENRRLTLKEIVAKIKTHFNKDVCVYFVECTLEGRLYHYQRSQDYHPHLVNTLENKTKRSEFVKTLEYYMDQNKTIIWLGETIFKMFCRRAKGRFNTNSAFFATCDPTLYMMGAITQDGVIGLKRSRERLRPEEIFKDWIQSSKCDVTKLVIVCDNDYCFSELDEYFNNSDVTLLLLSPYSYMLNPLEFIWNSIKVNVKSQSHISLFNPNDVREQRLIFAEKCIDDLLPLITKDDCIKAIENVKKCHNDILDMQDMSV</sequence>
<evidence type="ECO:0000313" key="7">
    <source>
        <dbReference type="RefSeq" id="XP_005188314.1"/>
    </source>
</evidence>
<keyword evidence="2" id="KW-0479">Metal-binding</keyword>
<dbReference type="InterPro" id="IPR012934">
    <property type="entry name" value="Znf_AD"/>
</dbReference>
<comment type="subcellular location">
    <subcellularLocation>
        <location evidence="1">Nucleus</location>
    </subcellularLocation>
</comment>
<dbReference type="PROSITE" id="PS51915">
    <property type="entry name" value="ZAD"/>
    <property type="match status" value="1"/>
</dbReference>
<feature type="binding site" evidence="2">
    <location>
        <position position="6"/>
    </location>
    <ligand>
        <name>Zn(2+)</name>
        <dbReference type="ChEBI" id="CHEBI:29105"/>
    </ligand>
</feature>
<gene>
    <name evidence="5" type="primary">101889144</name>
    <name evidence="7" type="synonym">LOC101889144</name>
</gene>
<dbReference type="SUPFAM" id="SSF57716">
    <property type="entry name" value="Glucocorticoid receptor-like (DNA-binding domain)"/>
    <property type="match status" value="1"/>
</dbReference>
<reference evidence="5" key="1">
    <citation type="submission" date="2020-05" db="UniProtKB">
        <authorList>
            <consortium name="EnsemblMetazoa"/>
        </authorList>
    </citation>
    <scope>IDENTIFICATION</scope>
    <source>
        <strain evidence="5">Aabys</strain>
    </source>
</reference>
<feature type="region of interest" description="Disordered" evidence="3">
    <location>
        <begin position="159"/>
        <end position="180"/>
    </location>
</feature>
<evidence type="ECO:0000256" key="3">
    <source>
        <dbReference type="SAM" id="MobiDB-lite"/>
    </source>
</evidence>
<dbReference type="SMART" id="SM00868">
    <property type="entry name" value="zf-AD"/>
    <property type="match status" value="1"/>
</dbReference>
<dbReference type="SUPFAM" id="SSF46689">
    <property type="entry name" value="Homeodomain-like"/>
    <property type="match status" value="1"/>
</dbReference>
<dbReference type="Gene3D" id="3.30.420.10">
    <property type="entry name" value="Ribonuclease H-like superfamily/Ribonuclease H"/>
    <property type="match status" value="1"/>
</dbReference>
<evidence type="ECO:0000313" key="6">
    <source>
        <dbReference type="Proteomes" id="UP001652621"/>
    </source>
</evidence>
<dbReference type="OrthoDB" id="6231388at2759"/>
<dbReference type="RefSeq" id="XP_005188314.1">
    <property type="nucleotide sequence ID" value="XM_005188257.3"/>
</dbReference>
<keyword evidence="2" id="KW-0862">Zinc</keyword>
<organism evidence="5">
    <name type="scientific">Musca domestica</name>
    <name type="common">House fly</name>
    <dbReference type="NCBI Taxonomy" id="7370"/>
    <lineage>
        <taxon>Eukaryota</taxon>
        <taxon>Metazoa</taxon>
        <taxon>Ecdysozoa</taxon>
        <taxon>Arthropoda</taxon>
        <taxon>Hexapoda</taxon>
        <taxon>Insecta</taxon>
        <taxon>Pterygota</taxon>
        <taxon>Neoptera</taxon>
        <taxon>Endopterygota</taxon>
        <taxon>Diptera</taxon>
        <taxon>Brachycera</taxon>
        <taxon>Muscomorpha</taxon>
        <taxon>Muscoidea</taxon>
        <taxon>Muscidae</taxon>
        <taxon>Musca</taxon>
    </lineage>
</organism>
<evidence type="ECO:0000259" key="4">
    <source>
        <dbReference type="PROSITE" id="PS51915"/>
    </source>
</evidence>
<dbReference type="VEuPathDB" id="VectorBase:MDOMA2_019342"/>
<protein>
    <submittedName>
        <fullName evidence="7">Uncharacterized protein LOC101889144</fullName>
    </submittedName>
</protein>
<dbReference type="eggNOG" id="ENOG502TE4M">
    <property type="taxonomic scope" value="Eukaryota"/>
</dbReference>
<dbReference type="GeneID" id="101889144"/>
<evidence type="ECO:0000313" key="5">
    <source>
        <dbReference type="EnsemblMetazoa" id="MDOA009292-PA"/>
    </source>
</evidence>
<dbReference type="InterPro" id="IPR009057">
    <property type="entry name" value="Homeodomain-like_sf"/>
</dbReference>
<dbReference type="Proteomes" id="UP001652621">
    <property type="component" value="Unplaced"/>
</dbReference>
<dbReference type="AlphaFoldDB" id="A0A1I8MX10"/>
<dbReference type="KEGG" id="mde:101889144"/>
<feature type="binding site" evidence="2">
    <location>
        <position position="55"/>
    </location>
    <ligand>
        <name>Zn(2+)</name>
        <dbReference type="ChEBI" id="CHEBI:29105"/>
    </ligand>
</feature>
<dbReference type="GO" id="GO:0008270">
    <property type="term" value="F:zinc ion binding"/>
    <property type="evidence" value="ECO:0007669"/>
    <property type="project" value="UniProtKB-UniRule"/>
</dbReference>
<dbReference type="GO" id="GO:0005634">
    <property type="term" value="C:nucleus"/>
    <property type="evidence" value="ECO:0007669"/>
    <property type="project" value="UniProtKB-SubCell"/>
</dbReference>
<feature type="domain" description="ZAD" evidence="4">
    <location>
        <begin position="1"/>
        <end position="79"/>
    </location>
</feature>
<feature type="binding site" evidence="2">
    <location>
        <position position="52"/>
    </location>
    <ligand>
        <name>Zn(2+)</name>
        <dbReference type="ChEBI" id="CHEBI:29105"/>
    </ligand>
</feature>
<dbReference type="InterPro" id="IPR036397">
    <property type="entry name" value="RNaseH_sf"/>
</dbReference>
<dbReference type="VEuPathDB" id="VectorBase:MDOA009292"/>
<evidence type="ECO:0000256" key="2">
    <source>
        <dbReference type="PROSITE-ProRule" id="PRU01263"/>
    </source>
</evidence>
<proteinExistence type="predicted"/>
<name>A0A1I8MX10_MUSDO</name>
<dbReference type="EnsemblMetazoa" id="MDOA009292-RA">
    <property type="protein sequence ID" value="MDOA009292-PA"/>
    <property type="gene ID" value="MDOA009292"/>
</dbReference>
<dbReference type="Gene3D" id="3.40.1800.20">
    <property type="match status" value="1"/>
</dbReference>
<feature type="binding site" evidence="2">
    <location>
        <position position="3"/>
    </location>
    <ligand>
        <name>Zn(2+)</name>
        <dbReference type="ChEBI" id="CHEBI:29105"/>
    </ligand>
</feature>
<keyword evidence="2" id="KW-0863">Zinc-finger</keyword>
<keyword evidence="6" id="KW-1185">Reference proteome</keyword>
<evidence type="ECO:0000256" key="1">
    <source>
        <dbReference type="ARBA" id="ARBA00004123"/>
    </source>
</evidence>
<accession>A0A1I8MX10</accession>
<dbReference type="Pfam" id="PF07776">
    <property type="entry name" value="zf-AD"/>
    <property type="match status" value="1"/>
</dbReference>